<dbReference type="AlphaFoldDB" id="A0A1J5NZU2"/>
<feature type="compositionally biased region" description="Basic and acidic residues" evidence="1">
    <location>
        <begin position="206"/>
        <end position="215"/>
    </location>
</feature>
<feature type="region of interest" description="Disordered" evidence="1">
    <location>
        <begin position="1"/>
        <end position="44"/>
    </location>
</feature>
<name>A0A1J5NZU2_9ZZZZ</name>
<protein>
    <submittedName>
        <fullName evidence="2">Uncharacterized protein</fullName>
    </submittedName>
</protein>
<sequence>MPGGGRADDQDGRVAAGQERRHGGGAIGDLFARRSRRQPLADAGAARVRLDLPDQFDDTGAAGGDGEQHRHLPAGGCRVTRQQLQVGARALRQRRVALVHHQDVGDFEDAGLDRLHLVAQAGGADDDAGVGVAADLHLRLAGADGLDDHRVETGGIEQVDDLAGAARQSAQVSARRNGADEHRVAVVVVGHAHPVAEQGAAADRAGGIDRQHRDAPAAPQQLHQQRVDQRRLARARRAGDADDMGAAAVRQQAGVELFGAGPAVLDQADGARQRRAVLAQDGGGIDGG</sequence>
<organism evidence="2">
    <name type="scientific">mine drainage metagenome</name>
    <dbReference type="NCBI Taxonomy" id="410659"/>
    <lineage>
        <taxon>unclassified sequences</taxon>
        <taxon>metagenomes</taxon>
        <taxon>ecological metagenomes</taxon>
    </lineage>
</organism>
<accession>A0A1J5NZU2</accession>
<dbReference type="EMBL" id="MLJW01007827">
    <property type="protein sequence ID" value="OIQ64801.1"/>
    <property type="molecule type" value="Genomic_DNA"/>
</dbReference>
<comment type="caution">
    <text evidence="2">The sequence shown here is derived from an EMBL/GenBank/DDBJ whole genome shotgun (WGS) entry which is preliminary data.</text>
</comment>
<feature type="region of interest" description="Disordered" evidence="1">
    <location>
        <begin position="54"/>
        <end position="73"/>
    </location>
</feature>
<proteinExistence type="predicted"/>
<evidence type="ECO:0000313" key="2">
    <source>
        <dbReference type="EMBL" id="OIQ64801.1"/>
    </source>
</evidence>
<reference evidence="2" key="1">
    <citation type="submission" date="2016-10" db="EMBL/GenBank/DDBJ databases">
        <title>Sequence of Gallionella enrichment culture.</title>
        <authorList>
            <person name="Poehlein A."/>
            <person name="Muehling M."/>
            <person name="Daniel R."/>
        </authorList>
    </citation>
    <scope>NUCLEOTIDE SEQUENCE</scope>
</reference>
<feature type="region of interest" description="Disordered" evidence="1">
    <location>
        <begin position="199"/>
        <end position="228"/>
    </location>
</feature>
<feature type="compositionally biased region" description="Basic and acidic residues" evidence="1">
    <location>
        <begin position="1"/>
        <end position="22"/>
    </location>
</feature>
<evidence type="ECO:0000256" key="1">
    <source>
        <dbReference type="SAM" id="MobiDB-lite"/>
    </source>
</evidence>
<gene>
    <name evidence="2" type="ORF">GALL_536470</name>
</gene>